<dbReference type="InterPro" id="IPR013766">
    <property type="entry name" value="Thioredoxin_domain"/>
</dbReference>
<protein>
    <recommendedName>
        <fullName evidence="6">Thioredoxin domain-containing protein</fullName>
    </recommendedName>
</protein>
<dbReference type="OrthoDB" id="9811998at2"/>
<dbReference type="InterPro" id="IPR003782">
    <property type="entry name" value="SCO1/SenC"/>
</dbReference>
<comment type="caution">
    <text evidence="7">The sequence shown here is derived from an EMBL/GenBank/DDBJ whole genome shotgun (WGS) entry which is preliminary data.</text>
</comment>
<keyword evidence="3" id="KW-0479">Metal-binding</keyword>
<evidence type="ECO:0000313" key="7">
    <source>
        <dbReference type="EMBL" id="RBW69981.1"/>
    </source>
</evidence>
<dbReference type="Gene3D" id="3.40.30.10">
    <property type="entry name" value="Glutaredoxin"/>
    <property type="match status" value="1"/>
</dbReference>
<dbReference type="Pfam" id="PF02630">
    <property type="entry name" value="SCO1-SenC"/>
    <property type="match status" value="1"/>
</dbReference>
<dbReference type="RefSeq" id="WP_113805737.1">
    <property type="nucleotide sequence ID" value="NZ_QOCW01000007.1"/>
</dbReference>
<keyword evidence="8" id="KW-1185">Reference proteome</keyword>
<keyword evidence="4" id="KW-1015">Disulfide bond</keyword>
<evidence type="ECO:0000256" key="5">
    <source>
        <dbReference type="SAM" id="Phobius"/>
    </source>
</evidence>
<gene>
    <name evidence="7" type="ORF">DS031_09005</name>
</gene>
<evidence type="ECO:0000256" key="1">
    <source>
        <dbReference type="ARBA" id="ARBA00010996"/>
    </source>
</evidence>
<feature type="domain" description="Thioredoxin" evidence="6">
    <location>
        <begin position="35"/>
        <end position="196"/>
    </location>
</feature>
<dbReference type="EMBL" id="QOCW01000007">
    <property type="protein sequence ID" value="RBW69981.1"/>
    <property type="molecule type" value="Genomic_DNA"/>
</dbReference>
<evidence type="ECO:0000313" key="8">
    <source>
        <dbReference type="Proteomes" id="UP000253314"/>
    </source>
</evidence>
<comment type="similarity">
    <text evidence="1">Belongs to the SCO1/2 family.</text>
</comment>
<feature type="binding site" evidence="3">
    <location>
        <position position="71"/>
    </location>
    <ligand>
        <name>Cu cation</name>
        <dbReference type="ChEBI" id="CHEBI:23378"/>
    </ligand>
</feature>
<dbReference type="PROSITE" id="PS51352">
    <property type="entry name" value="THIOREDOXIN_2"/>
    <property type="match status" value="1"/>
</dbReference>
<dbReference type="Proteomes" id="UP000253314">
    <property type="component" value="Unassembled WGS sequence"/>
</dbReference>
<dbReference type="GO" id="GO:0046872">
    <property type="term" value="F:metal ion binding"/>
    <property type="evidence" value="ECO:0007669"/>
    <property type="project" value="UniProtKB-KW"/>
</dbReference>
<reference evidence="7 8" key="1">
    <citation type="submission" date="2018-07" db="EMBL/GenBank/DDBJ databases">
        <title>Lottiidibacillus patelloidae gen. nov., sp. nov., isolated from the intestinal tract of a marine limpet and the reclassification of B. taeanensis BH030017T, B. algicola KMM 3737T and B. hwajinpoensis SW-72T as genus Lottiidibacillus.</title>
        <authorList>
            <person name="Liu R."/>
            <person name="Huang Z."/>
        </authorList>
    </citation>
    <scope>NUCLEOTIDE SEQUENCE [LARGE SCALE GENOMIC DNA]</scope>
    <source>
        <strain evidence="7 8">BH030017</strain>
    </source>
</reference>
<evidence type="ECO:0000256" key="3">
    <source>
        <dbReference type="PIRSR" id="PIRSR603782-1"/>
    </source>
</evidence>
<dbReference type="SUPFAM" id="SSF52833">
    <property type="entry name" value="Thioredoxin-like"/>
    <property type="match status" value="1"/>
</dbReference>
<feature type="disulfide bond" description="Redox-active" evidence="4">
    <location>
        <begin position="71"/>
        <end position="75"/>
    </location>
</feature>
<proteinExistence type="inferred from homology"/>
<evidence type="ECO:0000256" key="2">
    <source>
        <dbReference type="ARBA" id="ARBA00023008"/>
    </source>
</evidence>
<keyword evidence="2 3" id="KW-0186">Copper</keyword>
<keyword evidence="5" id="KW-1133">Transmembrane helix</keyword>
<evidence type="ECO:0000256" key="4">
    <source>
        <dbReference type="PIRSR" id="PIRSR603782-2"/>
    </source>
</evidence>
<evidence type="ECO:0000259" key="6">
    <source>
        <dbReference type="PROSITE" id="PS51352"/>
    </source>
</evidence>
<accession>A0A366Y1C5</accession>
<keyword evidence="5" id="KW-0812">Transmembrane</keyword>
<organism evidence="7 8">
    <name type="scientific">Bacillus taeanensis</name>
    <dbReference type="NCBI Taxonomy" id="273032"/>
    <lineage>
        <taxon>Bacteria</taxon>
        <taxon>Bacillati</taxon>
        <taxon>Bacillota</taxon>
        <taxon>Bacilli</taxon>
        <taxon>Bacillales</taxon>
        <taxon>Bacillaceae</taxon>
        <taxon>Bacillus</taxon>
    </lineage>
</organism>
<dbReference type="InterPro" id="IPR036249">
    <property type="entry name" value="Thioredoxin-like_sf"/>
</dbReference>
<keyword evidence="5" id="KW-0472">Membrane</keyword>
<feature type="transmembrane region" description="Helical" evidence="5">
    <location>
        <begin position="9"/>
        <end position="29"/>
    </location>
</feature>
<feature type="binding site" evidence="3">
    <location>
        <position position="75"/>
    </location>
    <ligand>
        <name>Cu cation</name>
        <dbReference type="ChEBI" id="CHEBI:23378"/>
    </ligand>
</feature>
<dbReference type="AlphaFoldDB" id="A0A366Y1C5"/>
<sequence>MSTKQKSNILVLILLVGVVFFSALGYWLWVRSTALPVLGEIESFTLETVEGQDYQPKNDKLKLVMFYDSDCNENCQNTLTVMEQLQNNFSELELLGRDVELLSLLMNTEEKHLQQVKKYVSNHNIDSNGWKFLTGSSEELEKVKKQISAASDEKVGQDTYISKIYLIDKKGRIRGDYETGGTETNDVKTITKEVKNLVRVQPAAE</sequence>
<name>A0A366Y1C5_9BACI</name>